<dbReference type="RefSeq" id="WP_054648527.1">
    <property type="nucleotide sequence ID" value="NZ_AZFJ01000040.1"/>
</dbReference>
<dbReference type="PANTHER" id="PTHR43540:SF14">
    <property type="entry name" value="ISOCHORISMATASE"/>
    <property type="match status" value="1"/>
</dbReference>
<comment type="caution">
    <text evidence="4">The sequence shown here is derived from an EMBL/GenBank/DDBJ whole genome shotgun (WGS) entry which is preliminary data.</text>
</comment>
<evidence type="ECO:0000313" key="5">
    <source>
        <dbReference type="Proteomes" id="UP000051922"/>
    </source>
</evidence>
<dbReference type="PANTHER" id="PTHR43540">
    <property type="entry name" value="PEROXYUREIDOACRYLATE/UREIDOACRYLATE AMIDOHYDROLASE-RELATED"/>
    <property type="match status" value="1"/>
</dbReference>
<dbReference type="EMBL" id="AZFJ01000040">
    <property type="protein sequence ID" value="KRL86685.1"/>
    <property type="molecule type" value="Genomic_DNA"/>
</dbReference>
<dbReference type="Gene3D" id="3.40.50.850">
    <property type="entry name" value="Isochorismatase-like"/>
    <property type="match status" value="1"/>
</dbReference>
<dbReference type="InterPro" id="IPR036380">
    <property type="entry name" value="Isochorismatase-like_sf"/>
</dbReference>
<gene>
    <name evidence="4" type="ORF">FC50_GL000650</name>
</gene>
<name>A0A0R1U032_9LACO</name>
<evidence type="ECO:0000313" key="4">
    <source>
        <dbReference type="EMBL" id="KRL86685.1"/>
    </source>
</evidence>
<dbReference type="GO" id="GO:0016787">
    <property type="term" value="F:hydrolase activity"/>
    <property type="evidence" value="ECO:0007669"/>
    <property type="project" value="UniProtKB-KW"/>
</dbReference>
<dbReference type="Pfam" id="PF00857">
    <property type="entry name" value="Isochorismatase"/>
    <property type="match status" value="1"/>
</dbReference>
<evidence type="ECO:0000259" key="3">
    <source>
        <dbReference type="Pfam" id="PF00857"/>
    </source>
</evidence>
<keyword evidence="5" id="KW-1185">Reference proteome</keyword>
<reference evidence="4 5" key="1">
    <citation type="journal article" date="2015" name="Genome Announc.">
        <title>Expanding the biotechnology potential of lactobacilli through comparative genomics of 213 strains and associated genera.</title>
        <authorList>
            <person name="Sun Z."/>
            <person name="Harris H.M."/>
            <person name="McCann A."/>
            <person name="Guo C."/>
            <person name="Argimon S."/>
            <person name="Zhang W."/>
            <person name="Yang X."/>
            <person name="Jeffery I.B."/>
            <person name="Cooney J.C."/>
            <person name="Kagawa T.F."/>
            <person name="Liu W."/>
            <person name="Song Y."/>
            <person name="Salvetti E."/>
            <person name="Wrobel A."/>
            <person name="Rasinkangas P."/>
            <person name="Parkhill J."/>
            <person name="Rea M.C."/>
            <person name="O'Sullivan O."/>
            <person name="Ritari J."/>
            <person name="Douillard F.P."/>
            <person name="Paul Ross R."/>
            <person name="Yang R."/>
            <person name="Briner A.E."/>
            <person name="Felis G.E."/>
            <person name="de Vos W.M."/>
            <person name="Barrangou R."/>
            <person name="Klaenhammer T.R."/>
            <person name="Caufield P.W."/>
            <person name="Cui Y."/>
            <person name="Zhang H."/>
            <person name="O'Toole P.W."/>
        </authorList>
    </citation>
    <scope>NUCLEOTIDE SEQUENCE [LARGE SCALE GENOMIC DNA]</scope>
    <source>
        <strain evidence="4 5">DSM 15945</strain>
    </source>
</reference>
<dbReference type="SUPFAM" id="SSF52499">
    <property type="entry name" value="Isochorismatase-like hydrolases"/>
    <property type="match status" value="1"/>
</dbReference>
<dbReference type="PATRIC" id="fig|1423783.4.peg.672"/>
<feature type="domain" description="Isochorismatase-like" evidence="3">
    <location>
        <begin position="13"/>
        <end position="142"/>
    </location>
</feature>
<evidence type="ECO:0000256" key="1">
    <source>
        <dbReference type="ARBA" id="ARBA00006336"/>
    </source>
</evidence>
<organism evidence="4 5">
    <name type="scientific">Lacticaseibacillus pantheris DSM 15945 = JCM 12539 = NBRC 106106</name>
    <dbReference type="NCBI Taxonomy" id="1423783"/>
    <lineage>
        <taxon>Bacteria</taxon>
        <taxon>Bacillati</taxon>
        <taxon>Bacillota</taxon>
        <taxon>Bacilli</taxon>
        <taxon>Lactobacillales</taxon>
        <taxon>Lactobacillaceae</taxon>
        <taxon>Lacticaseibacillus</taxon>
    </lineage>
</organism>
<evidence type="ECO:0000256" key="2">
    <source>
        <dbReference type="ARBA" id="ARBA00022801"/>
    </source>
</evidence>
<keyword evidence="2" id="KW-0378">Hydrolase</keyword>
<dbReference type="STRING" id="1423783.FC50_GL000650"/>
<comment type="similarity">
    <text evidence="1">Belongs to the isochorismatase family.</text>
</comment>
<protein>
    <recommendedName>
        <fullName evidence="3">Isochorismatase-like domain-containing protein</fullName>
    </recommendedName>
</protein>
<dbReference type="InterPro" id="IPR050272">
    <property type="entry name" value="Isochorismatase-like_hydrls"/>
</dbReference>
<dbReference type="AlphaFoldDB" id="A0A0R1U032"/>
<dbReference type="InterPro" id="IPR000868">
    <property type="entry name" value="Isochorismatase-like_dom"/>
</dbReference>
<proteinExistence type="inferred from homology"/>
<accession>A0A0R1U032</accession>
<dbReference type="Proteomes" id="UP000051922">
    <property type="component" value="Unassembled WGS sequence"/>
</dbReference>
<sequence length="172" mass="19542">MVTERADQGVHKALIVIDMQVGVSPLYHGDDVRSRIRERVDTFHRANKPVIFVQHTDEDLPLGLPQWQLVAGLGQQPSDFYVRKTHADSFYHTNLTDVLTSVDARTIEICGAEIPYCLDATIKAAFDREYHIELAHGTVSMTEPVGQSIPTKLLVEHYHQVWDGRFVTYIED</sequence>